<dbReference type="InterPro" id="IPR036237">
    <property type="entry name" value="Xyl_isomerase-like_sf"/>
</dbReference>
<dbReference type="AlphaFoldDB" id="A0A381UAC1"/>
<dbReference type="InterPro" id="IPR050312">
    <property type="entry name" value="IolE/XylAMocC-like"/>
</dbReference>
<dbReference type="SUPFAM" id="SSF51658">
    <property type="entry name" value="Xylose isomerase-like"/>
    <property type="match status" value="1"/>
</dbReference>
<dbReference type="PANTHER" id="PTHR12110">
    <property type="entry name" value="HYDROXYPYRUVATE ISOMERASE"/>
    <property type="match status" value="1"/>
</dbReference>
<accession>A0A381UAC1</accession>
<dbReference type="InterPro" id="IPR013022">
    <property type="entry name" value="Xyl_isomerase-like_TIM-brl"/>
</dbReference>
<organism evidence="2">
    <name type="scientific">marine metagenome</name>
    <dbReference type="NCBI Taxonomy" id="408172"/>
    <lineage>
        <taxon>unclassified sequences</taxon>
        <taxon>metagenomes</taxon>
        <taxon>ecological metagenomes</taxon>
    </lineage>
</organism>
<sequence length="250" mass="28883">MKDWSFQLYSARDFSPLKENLRLLAEIGYSQVEGYGGLYNDIEKLRSMLYEYGLTMPTGHFDMDLLRGTGEGYRIAEKLGTEVIICPYILEEERPRDADGWKLFSETLTKTGDRCRQAGFGFAWHNHDFEFEPLPDGQIPMKILLDHSDMDWEIDLAWVVKGNSDPLGWISEYGNRLCAVHLKDIAPHGENADEDGWADLGHGIIDWPKMYQRLEKTPASWFILEHDKPNDLDRFARRSMETVRTFGVDP</sequence>
<name>A0A381UAC1_9ZZZZ</name>
<feature type="domain" description="Xylose isomerase-like TIM barrel" evidence="1">
    <location>
        <begin position="21"/>
        <end position="241"/>
    </location>
</feature>
<protein>
    <recommendedName>
        <fullName evidence="1">Xylose isomerase-like TIM barrel domain-containing protein</fullName>
    </recommendedName>
</protein>
<evidence type="ECO:0000313" key="2">
    <source>
        <dbReference type="EMBL" id="SVA24904.1"/>
    </source>
</evidence>
<proteinExistence type="predicted"/>
<dbReference type="Gene3D" id="3.20.20.150">
    <property type="entry name" value="Divalent-metal-dependent TIM barrel enzymes"/>
    <property type="match status" value="1"/>
</dbReference>
<evidence type="ECO:0000259" key="1">
    <source>
        <dbReference type="Pfam" id="PF01261"/>
    </source>
</evidence>
<dbReference type="EMBL" id="UINC01006007">
    <property type="protein sequence ID" value="SVA24904.1"/>
    <property type="molecule type" value="Genomic_DNA"/>
</dbReference>
<dbReference type="Pfam" id="PF01261">
    <property type="entry name" value="AP_endonuc_2"/>
    <property type="match status" value="1"/>
</dbReference>
<dbReference type="PANTHER" id="PTHR12110:SF41">
    <property type="entry name" value="INOSOSE DEHYDRATASE"/>
    <property type="match status" value="1"/>
</dbReference>
<reference evidence="2" key="1">
    <citation type="submission" date="2018-05" db="EMBL/GenBank/DDBJ databases">
        <authorList>
            <person name="Lanie J.A."/>
            <person name="Ng W.-L."/>
            <person name="Kazmierczak K.M."/>
            <person name="Andrzejewski T.M."/>
            <person name="Davidsen T.M."/>
            <person name="Wayne K.J."/>
            <person name="Tettelin H."/>
            <person name="Glass J.I."/>
            <person name="Rusch D."/>
            <person name="Podicherti R."/>
            <person name="Tsui H.-C.T."/>
            <person name="Winkler M.E."/>
        </authorList>
    </citation>
    <scope>NUCLEOTIDE SEQUENCE</scope>
</reference>
<gene>
    <name evidence="2" type="ORF">METZ01_LOCUS77758</name>
</gene>